<name>A0A445CCL9_ARAHY</name>
<comment type="caution">
    <text evidence="1">The sequence shown here is derived from an EMBL/GenBank/DDBJ whole genome shotgun (WGS) entry which is preliminary data.</text>
</comment>
<proteinExistence type="predicted"/>
<evidence type="ECO:0000313" key="2">
    <source>
        <dbReference type="Proteomes" id="UP000289738"/>
    </source>
</evidence>
<protein>
    <submittedName>
        <fullName evidence="1">Uncharacterized protein</fullName>
    </submittedName>
</protein>
<dbReference type="AlphaFoldDB" id="A0A445CCL9"/>
<gene>
    <name evidence="1" type="ORF">Ahy_A07g034597</name>
</gene>
<keyword evidence="2" id="KW-1185">Reference proteome</keyword>
<accession>A0A445CCL9</accession>
<organism evidence="1 2">
    <name type="scientific">Arachis hypogaea</name>
    <name type="common">Peanut</name>
    <dbReference type="NCBI Taxonomy" id="3818"/>
    <lineage>
        <taxon>Eukaryota</taxon>
        <taxon>Viridiplantae</taxon>
        <taxon>Streptophyta</taxon>
        <taxon>Embryophyta</taxon>
        <taxon>Tracheophyta</taxon>
        <taxon>Spermatophyta</taxon>
        <taxon>Magnoliopsida</taxon>
        <taxon>eudicotyledons</taxon>
        <taxon>Gunneridae</taxon>
        <taxon>Pentapetalae</taxon>
        <taxon>rosids</taxon>
        <taxon>fabids</taxon>
        <taxon>Fabales</taxon>
        <taxon>Fabaceae</taxon>
        <taxon>Papilionoideae</taxon>
        <taxon>50 kb inversion clade</taxon>
        <taxon>dalbergioids sensu lato</taxon>
        <taxon>Dalbergieae</taxon>
        <taxon>Pterocarpus clade</taxon>
        <taxon>Arachis</taxon>
    </lineage>
</organism>
<reference evidence="1 2" key="1">
    <citation type="submission" date="2019-01" db="EMBL/GenBank/DDBJ databases">
        <title>Sequencing of cultivated peanut Arachis hypogaea provides insights into genome evolution and oil improvement.</title>
        <authorList>
            <person name="Chen X."/>
        </authorList>
    </citation>
    <scope>NUCLEOTIDE SEQUENCE [LARGE SCALE GENOMIC DNA]</scope>
    <source>
        <strain evidence="2">cv. Fuhuasheng</strain>
        <tissue evidence="1">Leaves</tissue>
    </source>
</reference>
<sequence length="30" mass="3758">METGNSYIPPFCWRNECHFRRHNTYSWPNN</sequence>
<dbReference type="Proteomes" id="UP000289738">
    <property type="component" value="Chromosome A07"/>
</dbReference>
<dbReference type="EMBL" id="SDMP01000007">
    <property type="protein sequence ID" value="RYR48561.1"/>
    <property type="molecule type" value="Genomic_DNA"/>
</dbReference>
<evidence type="ECO:0000313" key="1">
    <source>
        <dbReference type="EMBL" id="RYR48561.1"/>
    </source>
</evidence>